<dbReference type="Pfam" id="PF02482">
    <property type="entry name" value="Ribosomal_S30AE"/>
    <property type="match status" value="1"/>
</dbReference>
<evidence type="ECO:0000313" key="2">
    <source>
        <dbReference type="Proteomes" id="UP000021053"/>
    </source>
</evidence>
<comment type="caution">
    <text evidence="1">The sequence shown here is derived from an EMBL/GenBank/DDBJ whole genome shotgun (WGS) entry which is preliminary data.</text>
</comment>
<name>A0A011AB48_9ACTN</name>
<dbReference type="RefSeq" id="WP_035847754.1">
    <property type="nucleotide sequence ID" value="NZ_KK073874.1"/>
</dbReference>
<evidence type="ECO:0000313" key="1">
    <source>
        <dbReference type="EMBL" id="EXG79231.1"/>
    </source>
</evidence>
<dbReference type="InterPro" id="IPR003489">
    <property type="entry name" value="RHF/RaiA"/>
</dbReference>
<accession>A0A011AB48</accession>
<gene>
    <name evidence="1" type="ORF">CryarDRAFT_0261</name>
</gene>
<dbReference type="AlphaFoldDB" id="A0A011AB48"/>
<reference evidence="1 2" key="1">
    <citation type="submission" date="2013-07" db="EMBL/GenBank/DDBJ databases">
        <authorList>
            <consortium name="DOE Joint Genome Institute"/>
            <person name="Eisen J."/>
            <person name="Huntemann M."/>
            <person name="Han J."/>
            <person name="Chen A."/>
            <person name="Kyrpides N."/>
            <person name="Mavromatis K."/>
            <person name="Markowitz V."/>
            <person name="Palaniappan K."/>
            <person name="Ivanova N."/>
            <person name="Schaumberg A."/>
            <person name="Pati A."/>
            <person name="Liolios K."/>
            <person name="Nordberg H.P."/>
            <person name="Cantor M.N."/>
            <person name="Hua S.X."/>
            <person name="Woyke T."/>
        </authorList>
    </citation>
    <scope>NUCLEOTIDE SEQUENCE [LARGE SCALE GENOMIC DNA]</scope>
    <source>
        <strain evidence="1 2">DSM 44712</strain>
    </source>
</reference>
<dbReference type="InterPro" id="IPR036567">
    <property type="entry name" value="RHF-like"/>
</dbReference>
<keyword evidence="2" id="KW-1185">Reference proteome</keyword>
<keyword evidence="1" id="KW-0687">Ribonucleoprotein</keyword>
<dbReference type="SUPFAM" id="SSF69754">
    <property type="entry name" value="Ribosome binding protein Y (YfiA homologue)"/>
    <property type="match status" value="1"/>
</dbReference>
<proteinExistence type="predicted"/>
<sequence>MQILLNTDKHVHVDNAMREQIEAEVASVLARFSERLTRVEIHVSDENAAKSGGTDKRCLLEARPAGQPSVTVTHDAASVDEACTGALHKLATLLESKYGRWDNRKGGQSIRHLPVAEGLN</sequence>
<organism evidence="1 2">
    <name type="scientific">Cryptosporangium arvum DSM 44712</name>
    <dbReference type="NCBI Taxonomy" id="927661"/>
    <lineage>
        <taxon>Bacteria</taxon>
        <taxon>Bacillati</taxon>
        <taxon>Actinomycetota</taxon>
        <taxon>Actinomycetes</taxon>
        <taxon>Cryptosporangiales</taxon>
        <taxon>Cryptosporangiaceae</taxon>
        <taxon>Cryptosporangium</taxon>
    </lineage>
</organism>
<dbReference type="HOGENOM" id="CLU_142879_0_0_11"/>
<dbReference type="OrthoDB" id="121633at2"/>
<keyword evidence="1" id="KW-0689">Ribosomal protein</keyword>
<dbReference type="GO" id="GO:0005840">
    <property type="term" value="C:ribosome"/>
    <property type="evidence" value="ECO:0007669"/>
    <property type="project" value="UniProtKB-KW"/>
</dbReference>
<protein>
    <submittedName>
        <fullName evidence="1">Sigma 54 modulation protein / S30EA ribosomal protein</fullName>
    </submittedName>
</protein>
<dbReference type="Gene3D" id="3.30.160.100">
    <property type="entry name" value="Ribosome hibernation promotion factor-like"/>
    <property type="match status" value="1"/>
</dbReference>
<dbReference type="EMBL" id="JFBT01000001">
    <property type="protein sequence ID" value="EXG79231.1"/>
    <property type="molecule type" value="Genomic_DNA"/>
</dbReference>
<dbReference type="Proteomes" id="UP000021053">
    <property type="component" value="Unassembled WGS sequence"/>
</dbReference>